<feature type="chain" id="PRO_5040311664" evidence="1">
    <location>
        <begin position="23"/>
        <end position="252"/>
    </location>
</feature>
<name>A0A9N8EV80_9STRA</name>
<gene>
    <name evidence="2" type="ORF">SEMRO_1665_G289600.1</name>
</gene>
<keyword evidence="3" id="KW-1185">Reference proteome</keyword>
<evidence type="ECO:0000256" key="1">
    <source>
        <dbReference type="SAM" id="SignalP"/>
    </source>
</evidence>
<dbReference type="Proteomes" id="UP001153069">
    <property type="component" value="Unassembled WGS sequence"/>
</dbReference>
<evidence type="ECO:0000313" key="2">
    <source>
        <dbReference type="EMBL" id="CAB9525350.1"/>
    </source>
</evidence>
<dbReference type="AlphaFoldDB" id="A0A9N8EV80"/>
<evidence type="ECO:0000313" key="3">
    <source>
        <dbReference type="Proteomes" id="UP001153069"/>
    </source>
</evidence>
<feature type="signal peptide" evidence="1">
    <location>
        <begin position="1"/>
        <end position="22"/>
    </location>
</feature>
<protein>
    <submittedName>
        <fullName evidence="2">Uncharacterized protein</fullName>
    </submittedName>
</protein>
<sequence>MTSAPPLLFLLSLLLALSATQAQKKKADNPLLRGIQGKLGSISTSINSSKNHTKSFCDRVNTTGISKDCSCRNGNETASDEGPLSFVVECERAFESMVFNDTIGLKLVVAPCDQAGSSVSFNVVEKNHNLDYEISGIHAGDEVNYPIPGVSAIVPGIGHIGIDVAVLIFGNPDELSMKVGVNACAAVRDKQVCASAIPGLSRILPWWILWGTYSFGDICTANSTSTAAAAVRMGSTPMERLAKQQQGVISEA</sequence>
<dbReference type="OrthoDB" id="40922at2759"/>
<proteinExistence type="predicted"/>
<organism evidence="2 3">
    <name type="scientific">Seminavis robusta</name>
    <dbReference type="NCBI Taxonomy" id="568900"/>
    <lineage>
        <taxon>Eukaryota</taxon>
        <taxon>Sar</taxon>
        <taxon>Stramenopiles</taxon>
        <taxon>Ochrophyta</taxon>
        <taxon>Bacillariophyta</taxon>
        <taxon>Bacillariophyceae</taxon>
        <taxon>Bacillariophycidae</taxon>
        <taxon>Naviculales</taxon>
        <taxon>Naviculaceae</taxon>
        <taxon>Seminavis</taxon>
    </lineage>
</organism>
<dbReference type="EMBL" id="CAICTM010001663">
    <property type="protein sequence ID" value="CAB9525350.1"/>
    <property type="molecule type" value="Genomic_DNA"/>
</dbReference>
<keyword evidence="1" id="KW-0732">Signal</keyword>
<accession>A0A9N8EV80</accession>
<reference evidence="2" key="1">
    <citation type="submission" date="2020-06" db="EMBL/GenBank/DDBJ databases">
        <authorList>
            <consortium name="Plant Systems Biology data submission"/>
        </authorList>
    </citation>
    <scope>NUCLEOTIDE SEQUENCE</scope>
    <source>
        <strain evidence="2">D6</strain>
    </source>
</reference>
<comment type="caution">
    <text evidence="2">The sequence shown here is derived from an EMBL/GenBank/DDBJ whole genome shotgun (WGS) entry which is preliminary data.</text>
</comment>